<feature type="domain" description="Transcription factor LuxR-like autoinducer-binding" evidence="4">
    <location>
        <begin position="31"/>
        <end position="131"/>
    </location>
</feature>
<dbReference type="HOGENOM" id="CLU_115406_1_0_5"/>
<dbReference type="Proteomes" id="UP000019666">
    <property type="component" value="Unassembled WGS sequence"/>
</dbReference>
<dbReference type="EMBL" id="AOSK01000036">
    <property type="protein sequence ID" value="EYD77066.1"/>
    <property type="molecule type" value="Genomic_DNA"/>
</dbReference>
<gene>
    <name evidence="5" type="ORF">Rumeso_01325</name>
</gene>
<keyword evidence="2 5" id="KW-0238">DNA-binding</keyword>
<evidence type="ECO:0000256" key="1">
    <source>
        <dbReference type="ARBA" id="ARBA00023015"/>
    </source>
</evidence>
<evidence type="ECO:0000259" key="4">
    <source>
        <dbReference type="Pfam" id="PF03472"/>
    </source>
</evidence>
<keyword evidence="6" id="KW-1185">Reference proteome</keyword>
<comment type="caution">
    <text evidence="5">The sequence shown here is derived from an EMBL/GenBank/DDBJ whole genome shotgun (WGS) entry which is preliminary data.</text>
</comment>
<dbReference type="OrthoDB" id="7826109at2"/>
<keyword evidence="1" id="KW-0805">Transcription regulation</keyword>
<dbReference type="InterPro" id="IPR036693">
    <property type="entry name" value="TF_LuxR_autoind-bd_dom_sf"/>
</dbReference>
<evidence type="ECO:0000256" key="2">
    <source>
        <dbReference type="ARBA" id="ARBA00023125"/>
    </source>
</evidence>
<dbReference type="InterPro" id="IPR005143">
    <property type="entry name" value="TF_LuxR_autoind-bd_dom"/>
</dbReference>
<proteinExistence type="predicted"/>
<dbReference type="Pfam" id="PF03472">
    <property type="entry name" value="Autoind_bind"/>
    <property type="match status" value="1"/>
</dbReference>
<dbReference type="STRING" id="442562.Rumeso_01325"/>
<keyword evidence="3" id="KW-0804">Transcription</keyword>
<evidence type="ECO:0000256" key="3">
    <source>
        <dbReference type="ARBA" id="ARBA00023163"/>
    </source>
</evidence>
<dbReference type="Gene3D" id="3.30.450.80">
    <property type="entry name" value="Transcription factor LuxR-like, autoinducer-binding domain"/>
    <property type="match status" value="1"/>
</dbReference>
<accession>A0A017HRT7</accession>
<sequence length="161" mass="17789">MHEKLDIPDLLLALMALAPAGFAIGLHVRYQTPTLMFQTYPVAWLAEYSHGGLVMQDPTIGWAAENRGMISWEELKDRDPAGVFERARAHGIVHGFAISLERGGSQSLASFARGDRDFTPEEKETTRALMLRLHEATASAMPLSPETREALRSLSVAFTQP</sequence>
<name>A0A017HRT7_9RHOB</name>
<dbReference type="SUPFAM" id="SSF75516">
    <property type="entry name" value="Pheromone-binding domain of LuxR-like quorum-sensing transcription factors"/>
    <property type="match status" value="1"/>
</dbReference>
<organism evidence="5 6">
    <name type="scientific">Rubellimicrobium mesophilum DSM 19309</name>
    <dbReference type="NCBI Taxonomy" id="442562"/>
    <lineage>
        <taxon>Bacteria</taxon>
        <taxon>Pseudomonadati</taxon>
        <taxon>Pseudomonadota</taxon>
        <taxon>Alphaproteobacteria</taxon>
        <taxon>Rhodobacterales</taxon>
        <taxon>Roseobacteraceae</taxon>
        <taxon>Rubellimicrobium</taxon>
    </lineage>
</organism>
<evidence type="ECO:0000313" key="6">
    <source>
        <dbReference type="Proteomes" id="UP000019666"/>
    </source>
</evidence>
<dbReference type="AlphaFoldDB" id="A0A017HRT7"/>
<protein>
    <submittedName>
        <fullName evidence="5">DNA-binding protein HTH domain protein-containing protein</fullName>
    </submittedName>
</protein>
<dbReference type="GO" id="GO:0003677">
    <property type="term" value="F:DNA binding"/>
    <property type="evidence" value="ECO:0007669"/>
    <property type="project" value="UniProtKB-KW"/>
</dbReference>
<reference evidence="5 6" key="1">
    <citation type="submission" date="2013-02" db="EMBL/GenBank/DDBJ databases">
        <authorList>
            <person name="Fiebig A."/>
            <person name="Goeker M."/>
            <person name="Klenk H.-P.P."/>
        </authorList>
    </citation>
    <scope>NUCLEOTIDE SEQUENCE [LARGE SCALE GENOMIC DNA]</scope>
    <source>
        <strain evidence="5 6">DSM 19309</strain>
    </source>
</reference>
<evidence type="ECO:0000313" key="5">
    <source>
        <dbReference type="EMBL" id="EYD77066.1"/>
    </source>
</evidence>
<dbReference type="RefSeq" id="WP_051521131.1">
    <property type="nucleotide sequence ID" value="NZ_KK088562.1"/>
</dbReference>